<dbReference type="OrthoDB" id="5418016at2"/>
<dbReference type="KEGG" id="dwd:DSCW_16950"/>
<organism evidence="2 3">
    <name type="scientific">Desulfosarcina widdelii</name>
    <dbReference type="NCBI Taxonomy" id="947919"/>
    <lineage>
        <taxon>Bacteria</taxon>
        <taxon>Pseudomonadati</taxon>
        <taxon>Thermodesulfobacteriota</taxon>
        <taxon>Desulfobacteria</taxon>
        <taxon>Desulfobacterales</taxon>
        <taxon>Desulfosarcinaceae</taxon>
        <taxon>Desulfosarcina</taxon>
    </lineage>
</organism>
<dbReference type="SUPFAM" id="SSF52402">
    <property type="entry name" value="Adenine nucleotide alpha hydrolases-like"/>
    <property type="match status" value="1"/>
</dbReference>
<dbReference type="Proteomes" id="UP000427769">
    <property type="component" value="Chromosome"/>
</dbReference>
<feature type="region of interest" description="Disordered" evidence="1">
    <location>
        <begin position="1"/>
        <end position="30"/>
    </location>
</feature>
<dbReference type="EMBL" id="AP021875">
    <property type="protein sequence ID" value="BBO74278.1"/>
    <property type="molecule type" value="Genomic_DNA"/>
</dbReference>
<dbReference type="AlphaFoldDB" id="A0A5K7Z065"/>
<sequence length="186" mass="20917">MRNPFKRAKKGTRTDLSEPVANPKANTMERSTAEMIEAGAAAGENRVDRIEGRLVVMGHESMFSDEVIGYAVDMARRMSYEILALNSAPLSCDSFSLFSTSRNKLCQEFRSISEKNAADFRQAAEAERVPFVHVVKFDEPEQALASLQNEYDNIEFVIADEQPQVAMDRVAESSRPKRELLVYSMI</sequence>
<keyword evidence="3" id="KW-1185">Reference proteome</keyword>
<evidence type="ECO:0000313" key="2">
    <source>
        <dbReference type="EMBL" id="BBO74278.1"/>
    </source>
</evidence>
<name>A0A5K7Z065_9BACT</name>
<protein>
    <recommendedName>
        <fullName evidence="4">UspA domain-containing protein</fullName>
    </recommendedName>
</protein>
<feature type="compositionally biased region" description="Basic residues" evidence="1">
    <location>
        <begin position="1"/>
        <end position="11"/>
    </location>
</feature>
<gene>
    <name evidence="2" type="ORF">DSCW_16950</name>
</gene>
<evidence type="ECO:0008006" key="4">
    <source>
        <dbReference type="Google" id="ProtNLM"/>
    </source>
</evidence>
<proteinExistence type="predicted"/>
<evidence type="ECO:0000313" key="3">
    <source>
        <dbReference type="Proteomes" id="UP000427769"/>
    </source>
</evidence>
<reference evidence="2 3" key="1">
    <citation type="submission" date="2019-11" db="EMBL/GenBank/DDBJ databases">
        <title>Comparative genomics of hydrocarbon-degrading Desulfosarcina strains.</title>
        <authorList>
            <person name="Watanabe M."/>
            <person name="Kojima H."/>
            <person name="Fukui M."/>
        </authorList>
    </citation>
    <scope>NUCLEOTIDE SEQUENCE [LARGE SCALE GENOMIC DNA]</scope>
    <source>
        <strain evidence="2 3">PP31</strain>
    </source>
</reference>
<accession>A0A5K7Z065</accession>
<evidence type="ECO:0000256" key="1">
    <source>
        <dbReference type="SAM" id="MobiDB-lite"/>
    </source>
</evidence>
<dbReference type="RefSeq" id="WP_155303320.1">
    <property type="nucleotide sequence ID" value="NZ_AP021875.1"/>
</dbReference>